<feature type="signal peptide" evidence="1">
    <location>
        <begin position="1"/>
        <end position="17"/>
    </location>
</feature>
<sequence>MHMFVILIVLIPSGINLECYFCNSNDDEDCASDNLPDTVAYPGFLDQWANFSSVGKKLWAKWARLL</sequence>
<name>A0A813ZGY8_9BILA</name>
<dbReference type="AlphaFoldDB" id="A0A813ZGY8"/>
<evidence type="ECO:0000313" key="3">
    <source>
        <dbReference type="Proteomes" id="UP000663864"/>
    </source>
</evidence>
<protein>
    <submittedName>
        <fullName evidence="2">Uncharacterized protein</fullName>
    </submittedName>
</protein>
<comment type="caution">
    <text evidence="2">The sequence shown here is derived from an EMBL/GenBank/DDBJ whole genome shotgun (WGS) entry which is preliminary data.</text>
</comment>
<feature type="chain" id="PRO_5032633273" evidence="1">
    <location>
        <begin position="18"/>
        <end position="66"/>
    </location>
</feature>
<keyword evidence="1" id="KW-0732">Signal</keyword>
<evidence type="ECO:0000313" key="2">
    <source>
        <dbReference type="EMBL" id="CAF0898299.1"/>
    </source>
</evidence>
<dbReference type="EMBL" id="CAJNOT010000218">
    <property type="protein sequence ID" value="CAF0898299.1"/>
    <property type="molecule type" value="Genomic_DNA"/>
</dbReference>
<proteinExistence type="predicted"/>
<gene>
    <name evidence="2" type="ORF">ZHD862_LOCUS7254</name>
</gene>
<evidence type="ECO:0000256" key="1">
    <source>
        <dbReference type="SAM" id="SignalP"/>
    </source>
</evidence>
<reference evidence="2" key="1">
    <citation type="submission" date="2021-02" db="EMBL/GenBank/DDBJ databases">
        <authorList>
            <person name="Nowell W R."/>
        </authorList>
    </citation>
    <scope>NUCLEOTIDE SEQUENCE</scope>
</reference>
<organism evidence="2 3">
    <name type="scientific">Rotaria sordida</name>
    <dbReference type="NCBI Taxonomy" id="392033"/>
    <lineage>
        <taxon>Eukaryota</taxon>
        <taxon>Metazoa</taxon>
        <taxon>Spiralia</taxon>
        <taxon>Gnathifera</taxon>
        <taxon>Rotifera</taxon>
        <taxon>Eurotatoria</taxon>
        <taxon>Bdelloidea</taxon>
        <taxon>Philodinida</taxon>
        <taxon>Philodinidae</taxon>
        <taxon>Rotaria</taxon>
    </lineage>
</organism>
<accession>A0A813ZGY8</accession>
<dbReference type="Proteomes" id="UP000663864">
    <property type="component" value="Unassembled WGS sequence"/>
</dbReference>